<protein>
    <recommendedName>
        <fullName evidence="3">DNA-3-methyladenine glycosylase II</fullName>
        <ecNumber evidence="3">3.2.2.21</ecNumber>
    </recommendedName>
</protein>
<dbReference type="EMBL" id="JAEEGB010000038">
    <property type="protein sequence ID" value="MBI6875125.1"/>
    <property type="molecule type" value="Genomic_DNA"/>
</dbReference>
<dbReference type="AlphaFoldDB" id="A0A934I331"/>
<dbReference type="GO" id="GO:0043916">
    <property type="term" value="F:DNA-7-methylguanine glycosylase activity"/>
    <property type="evidence" value="ECO:0007669"/>
    <property type="project" value="TreeGrafter"/>
</dbReference>
<dbReference type="GO" id="GO:0006307">
    <property type="term" value="P:DNA alkylation repair"/>
    <property type="evidence" value="ECO:0007669"/>
    <property type="project" value="TreeGrafter"/>
</dbReference>
<gene>
    <name evidence="7" type="ORF">I6U51_20840</name>
</gene>
<name>A0A934I331_9CLOT</name>
<evidence type="ECO:0000259" key="6">
    <source>
        <dbReference type="SMART" id="SM00478"/>
    </source>
</evidence>
<dbReference type="InterPro" id="IPR003265">
    <property type="entry name" value="HhH-GPD_domain"/>
</dbReference>
<dbReference type="GO" id="GO:0008725">
    <property type="term" value="F:DNA-3-methyladenine glycosylase activity"/>
    <property type="evidence" value="ECO:0007669"/>
    <property type="project" value="TreeGrafter"/>
</dbReference>
<dbReference type="FunFam" id="1.10.340.30:FF:000004">
    <property type="entry name" value="DNA-3-methyladenine glycosylase II"/>
    <property type="match status" value="1"/>
</dbReference>
<comment type="similarity">
    <text evidence="2">Belongs to the alkylbase DNA glycosidase AlkA family.</text>
</comment>
<evidence type="ECO:0000256" key="1">
    <source>
        <dbReference type="ARBA" id="ARBA00000086"/>
    </source>
</evidence>
<comment type="catalytic activity">
    <reaction evidence="1">
        <text>Hydrolysis of alkylated DNA, releasing 3-methyladenine, 3-methylguanine, 7-methylguanine and 7-methyladenine.</text>
        <dbReference type="EC" id="3.2.2.21"/>
    </reaction>
</comment>
<comment type="caution">
    <text evidence="7">The sequence shown here is derived from an EMBL/GenBank/DDBJ whole genome shotgun (WGS) entry which is preliminary data.</text>
</comment>
<dbReference type="EC" id="3.2.2.21" evidence="3"/>
<dbReference type="GO" id="GO:0032131">
    <property type="term" value="F:alkylated DNA binding"/>
    <property type="evidence" value="ECO:0007669"/>
    <property type="project" value="TreeGrafter"/>
</dbReference>
<evidence type="ECO:0000313" key="8">
    <source>
        <dbReference type="Proteomes" id="UP000622687"/>
    </source>
</evidence>
<accession>A0A934I331</accession>
<dbReference type="GO" id="GO:0006285">
    <property type="term" value="P:base-excision repair, AP site formation"/>
    <property type="evidence" value="ECO:0007669"/>
    <property type="project" value="TreeGrafter"/>
</dbReference>
<organism evidence="7 8">
    <name type="scientific">Clostridium aciditolerans</name>
    <dbReference type="NCBI Taxonomy" id="339861"/>
    <lineage>
        <taxon>Bacteria</taxon>
        <taxon>Bacillati</taxon>
        <taxon>Bacillota</taxon>
        <taxon>Clostridia</taxon>
        <taxon>Eubacteriales</taxon>
        <taxon>Clostridiaceae</taxon>
        <taxon>Clostridium</taxon>
    </lineage>
</organism>
<dbReference type="InterPro" id="IPR011257">
    <property type="entry name" value="DNA_glycosylase"/>
</dbReference>
<evidence type="ECO:0000256" key="3">
    <source>
        <dbReference type="ARBA" id="ARBA00012000"/>
    </source>
</evidence>
<dbReference type="Pfam" id="PF00730">
    <property type="entry name" value="HhH-GPD"/>
    <property type="match status" value="1"/>
</dbReference>
<keyword evidence="8" id="KW-1185">Reference proteome</keyword>
<feature type="domain" description="HhH-GPD" evidence="6">
    <location>
        <begin position="53"/>
        <end position="207"/>
    </location>
</feature>
<dbReference type="GO" id="GO:0032993">
    <property type="term" value="C:protein-DNA complex"/>
    <property type="evidence" value="ECO:0007669"/>
    <property type="project" value="TreeGrafter"/>
</dbReference>
<dbReference type="CDD" id="cd00056">
    <property type="entry name" value="ENDO3c"/>
    <property type="match status" value="1"/>
</dbReference>
<proteinExistence type="inferred from homology"/>
<dbReference type="SUPFAM" id="SSF48150">
    <property type="entry name" value="DNA-glycosylase"/>
    <property type="match status" value="1"/>
</dbReference>
<dbReference type="InterPro" id="IPR051912">
    <property type="entry name" value="Alkylbase_DNA_Glycosylase/TA"/>
</dbReference>
<evidence type="ECO:0000256" key="2">
    <source>
        <dbReference type="ARBA" id="ARBA00010817"/>
    </source>
</evidence>
<dbReference type="PANTHER" id="PTHR43003">
    <property type="entry name" value="DNA-3-METHYLADENINE GLYCOSYLASE"/>
    <property type="match status" value="1"/>
</dbReference>
<dbReference type="Proteomes" id="UP000622687">
    <property type="component" value="Unassembled WGS sequence"/>
</dbReference>
<evidence type="ECO:0000313" key="7">
    <source>
        <dbReference type="EMBL" id="MBI6875125.1"/>
    </source>
</evidence>
<evidence type="ECO:0000256" key="4">
    <source>
        <dbReference type="ARBA" id="ARBA00022763"/>
    </source>
</evidence>
<dbReference type="GO" id="GO:0005737">
    <property type="term" value="C:cytoplasm"/>
    <property type="evidence" value="ECO:0007669"/>
    <property type="project" value="TreeGrafter"/>
</dbReference>
<dbReference type="RefSeq" id="WP_211144483.1">
    <property type="nucleotide sequence ID" value="NZ_JAEEGB010000038.1"/>
</dbReference>
<dbReference type="SMART" id="SM00478">
    <property type="entry name" value="ENDO3c"/>
    <property type="match status" value="1"/>
</dbReference>
<dbReference type="Gene3D" id="1.10.340.30">
    <property type="entry name" value="Hypothetical protein, domain 2"/>
    <property type="match status" value="1"/>
</dbReference>
<sequence length="207" mass="23607">MQTVKTKFFQYGTTEIIYLKQVDEILGEAIESLGKVERIIIPDLFSALVYAIIGQQISVKAVHTIWSRVQERFGEITAQNISKISTHEIQQCGITVRKAGYIKSIADMVVQGDLNLNELYNLSDEEVIKKLSSLHGIGVWTAEMLLLNSMERPDVVSWGDIAIRRGMMKLYGLSELTKEQFNEYRNRYSPYGSVASIYLWKLSFEKS</sequence>
<dbReference type="PANTHER" id="PTHR43003:SF5">
    <property type="entry name" value="DNA-3-METHYLADENINE GLYCOSYLASE"/>
    <property type="match status" value="1"/>
</dbReference>
<reference evidence="7" key="1">
    <citation type="submission" date="2020-12" db="EMBL/GenBank/DDBJ databases">
        <title>Clostridium thailandense sp. nov., a novel acetogenic bacterium isolated from peat land soil in Thailand.</title>
        <authorList>
            <person name="Chaikitkaew S."/>
            <person name="Birkeland N.K."/>
        </authorList>
    </citation>
    <scope>NUCLEOTIDE SEQUENCE</scope>
    <source>
        <strain evidence="7">DSM 17425</strain>
    </source>
</reference>
<keyword evidence="5" id="KW-0234">DNA repair</keyword>
<keyword evidence="4" id="KW-0227">DNA damage</keyword>
<evidence type="ECO:0000256" key="5">
    <source>
        <dbReference type="ARBA" id="ARBA00023204"/>
    </source>
</evidence>
<dbReference type="Gene3D" id="1.10.1670.40">
    <property type="match status" value="1"/>
</dbReference>